<evidence type="ECO:0000256" key="1">
    <source>
        <dbReference type="SAM" id="MobiDB-lite"/>
    </source>
</evidence>
<dbReference type="SMART" id="SM00173">
    <property type="entry name" value="RAS"/>
    <property type="match status" value="1"/>
</dbReference>
<dbReference type="GO" id="GO:0030010">
    <property type="term" value="P:establishment of cell polarity"/>
    <property type="evidence" value="ECO:0007669"/>
    <property type="project" value="TreeGrafter"/>
</dbReference>
<dbReference type="Gene3D" id="2.30.29.30">
    <property type="entry name" value="Pleckstrin-homology domain (PH domain)/Phosphotyrosine-binding domain (PTB)"/>
    <property type="match status" value="1"/>
</dbReference>
<evidence type="ECO:0000259" key="2">
    <source>
        <dbReference type="PROSITE" id="PS50010"/>
    </source>
</evidence>
<dbReference type="PRINTS" id="PR00449">
    <property type="entry name" value="RASTRNSFRMNG"/>
</dbReference>
<evidence type="ECO:0000313" key="5">
    <source>
        <dbReference type="EMBL" id="CEP14288.1"/>
    </source>
</evidence>
<dbReference type="SUPFAM" id="SSF52540">
    <property type="entry name" value="P-loop containing nucleoside triphosphate hydrolases"/>
    <property type="match status" value="1"/>
</dbReference>
<dbReference type="STRING" id="35722.A0A0B7N7B5"/>
<dbReference type="CDD" id="cd00160">
    <property type="entry name" value="RhoGEF"/>
    <property type="match status" value="1"/>
</dbReference>
<dbReference type="SUPFAM" id="SSF46938">
    <property type="entry name" value="CRAL/TRIO N-terminal domain"/>
    <property type="match status" value="1"/>
</dbReference>
<dbReference type="InterPro" id="IPR000219">
    <property type="entry name" value="DH_dom"/>
</dbReference>
<dbReference type="Gene3D" id="3.10.20.90">
    <property type="entry name" value="Phosphatidylinositol 3-kinase Catalytic Subunit, Chain A, domain 1"/>
    <property type="match status" value="1"/>
</dbReference>
<feature type="compositionally biased region" description="Polar residues" evidence="1">
    <location>
        <begin position="399"/>
        <end position="422"/>
    </location>
</feature>
<dbReference type="FunFam" id="3.40.50.300:FF:001447">
    <property type="entry name" value="Ras-related protein Rab-1B"/>
    <property type="match status" value="1"/>
</dbReference>
<dbReference type="Pfam" id="PF00650">
    <property type="entry name" value="CRAL_TRIO"/>
    <property type="match status" value="1"/>
</dbReference>
<dbReference type="PROSITE" id="PS50010">
    <property type="entry name" value="DH_2"/>
    <property type="match status" value="1"/>
</dbReference>
<dbReference type="InterPro" id="IPR036273">
    <property type="entry name" value="CRAL/TRIO_N_dom_sf"/>
</dbReference>
<dbReference type="Proteomes" id="UP000054107">
    <property type="component" value="Unassembled WGS sequence"/>
</dbReference>
<dbReference type="InterPro" id="IPR001806">
    <property type="entry name" value="Small_GTPase"/>
</dbReference>
<dbReference type="InterPro" id="IPR053026">
    <property type="entry name" value="CDC42_GEF"/>
</dbReference>
<dbReference type="InterPro" id="IPR011993">
    <property type="entry name" value="PH-like_dom_sf"/>
</dbReference>
<gene>
    <name evidence="5" type="primary">PARPA_08458.1 scaffold 33036</name>
</gene>
<evidence type="ECO:0000259" key="3">
    <source>
        <dbReference type="PROSITE" id="PS50191"/>
    </source>
</evidence>
<dbReference type="GO" id="GO:0031106">
    <property type="term" value="P:septin ring organization"/>
    <property type="evidence" value="ECO:0007669"/>
    <property type="project" value="TreeGrafter"/>
</dbReference>
<dbReference type="SMART" id="SM00666">
    <property type="entry name" value="PB1"/>
    <property type="match status" value="1"/>
</dbReference>
<dbReference type="InterPro" id="IPR001331">
    <property type="entry name" value="GDS_CDC24_CS"/>
</dbReference>
<dbReference type="SMART" id="SM00175">
    <property type="entry name" value="RAB"/>
    <property type="match status" value="1"/>
</dbReference>
<dbReference type="GO" id="GO:0005085">
    <property type="term" value="F:guanyl-nucleotide exchange factor activity"/>
    <property type="evidence" value="ECO:0007669"/>
    <property type="project" value="InterPro"/>
</dbReference>
<name>A0A0B7N7B5_9FUNG</name>
<dbReference type="InterPro" id="IPR001251">
    <property type="entry name" value="CRAL-TRIO_dom"/>
</dbReference>
<dbReference type="CDD" id="cd05992">
    <property type="entry name" value="PB1"/>
    <property type="match status" value="1"/>
</dbReference>
<dbReference type="InterPro" id="IPR027417">
    <property type="entry name" value="P-loop_NTPase"/>
</dbReference>
<dbReference type="InterPro" id="IPR001849">
    <property type="entry name" value="PH_domain"/>
</dbReference>
<dbReference type="GO" id="GO:0043332">
    <property type="term" value="C:mating projection tip"/>
    <property type="evidence" value="ECO:0007669"/>
    <property type="project" value="TreeGrafter"/>
</dbReference>
<dbReference type="Pfam" id="PF00071">
    <property type="entry name" value="Ras"/>
    <property type="match status" value="2"/>
</dbReference>
<dbReference type="InterPro" id="IPR000270">
    <property type="entry name" value="PB1_dom"/>
</dbReference>
<dbReference type="Pfam" id="PF00564">
    <property type="entry name" value="PB1"/>
    <property type="match status" value="1"/>
</dbReference>
<dbReference type="PROSITE" id="PS51420">
    <property type="entry name" value="RHO"/>
    <property type="match status" value="1"/>
</dbReference>
<organism evidence="5 6">
    <name type="scientific">Parasitella parasitica</name>
    <dbReference type="NCBI Taxonomy" id="35722"/>
    <lineage>
        <taxon>Eukaryota</taxon>
        <taxon>Fungi</taxon>
        <taxon>Fungi incertae sedis</taxon>
        <taxon>Mucoromycota</taxon>
        <taxon>Mucoromycotina</taxon>
        <taxon>Mucoromycetes</taxon>
        <taxon>Mucorales</taxon>
        <taxon>Mucorineae</taxon>
        <taxon>Mucoraceae</taxon>
        <taxon>Parasitella</taxon>
    </lineage>
</organism>
<dbReference type="Pfam" id="PF15411">
    <property type="entry name" value="PH_10"/>
    <property type="match status" value="1"/>
</dbReference>
<dbReference type="SMART" id="SM00174">
    <property type="entry name" value="RHO"/>
    <property type="match status" value="1"/>
</dbReference>
<dbReference type="GO" id="GO:0000935">
    <property type="term" value="C:division septum"/>
    <property type="evidence" value="ECO:0007669"/>
    <property type="project" value="TreeGrafter"/>
</dbReference>
<feature type="domain" description="DH" evidence="2">
    <location>
        <begin position="1"/>
        <end position="149"/>
    </location>
</feature>
<feature type="domain" description="PB1" evidence="4">
    <location>
        <begin position="558"/>
        <end position="647"/>
    </location>
</feature>
<evidence type="ECO:0000259" key="4">
    <source>
        <dbReference type="PROSITE" id="PS51745"/>
    </source>
</evidence>
<dbReference type="InterPro" id="IPR036865">
    <property type="entry name" value="CRAL-TRIO_dom_sf"/>
</dbReference>
<keyword evidence="6" id="KW-1185">Reference proteome</keyword>
<dbReference type="PROSITE" id="PS51419">
    <property type="entry name" value="RAB"/>
    <property type="match status" value="1"/>
</dbReference>
<dbReference type="GO" id="GO:0005737">
    <property type="term" value="C:cytoplasm"/>
    <property type="evidence" value="ECO:0007669"/>
    <property type="project" value="TreeGrafter"/>
</dbReference>
<feature type="compositionally biased region" description="Polar residues" evidence="1">
    <location>
        <begin position="369"/>
        <end position="381"/>
    </location>
</feature>
<evidence type="ECO:0000313" key="6">
    <source>
        <dbReference type="Proteomes" id="UP000054107"/>
    </source>
</evidence>
<dbReference type="InterPro" id="IPR053793">
    <property type="entry name" value="PB1-like"/>
</dbReference>
<dbReference type="EMBL" id="LN731111">
    <property type="protein sequence ID" value="CEP14288.1"/>
    <property type="molecule type" value="Genomic_DNA"/>
</dbReference>
<evidence type="ECO:0008006" key="7">
    <source>
        <dbReference type="Google" id="ProtNLM"/>
    </source>
</evidence>
<feature type="compositionally biased region" description="Pro residues" evidence="1">
    <location>
        <begin position="431"/>
        <end position="441"/>
    </location>
</feature>
<sequence>MREVSAQDILSQDTMHFLFGNLNALVDFQRRFLVQIEYQAAHPSGEQRFGHLFEKFEEAFSVYEPFCANFQIAQDLVVQESPKLQKLANIMSPTYELPSMLIKPIQRVCKYPLLLQQLIKATPEDWKYCEENKTGLEAIQRVTKKVNETKRLQENILIVEDLKKRIVDDTTNNPTIIVESAGSLLLTDKFTLQRHDNDHSREMLVFLFEKLILICKEIKDVNKNTITIKKKRKEGSLVVRGKILLSRIEHVKGSSSQNGHYTLHLSWMEGDAQNILLKCKNDEQLRKWLGVIIDLKESTAKVDMISAPHTPRMETNNPLLHYDDDEEDYYEAESTFNNSEDEENASNSPIFMRNRSFSYQYQRIPNEVSSRKASLSNNNSVRHFMNGVPGMTLPPLPRSPTSQATPSNASVSTVHSADSTLYSPSNLSFPSSPPTSYPPSPTSNNNNTTNNATSNNDSTAQNSILPSGALWQRRQQHPTKANDEIAPTPSSSQSPYVRARSQSSPSIQRPIHNHTTAPELPTLNNITQESKRKSNGYRYESHTTTATPSPLLFNQQATTKIKVHYFGAIYVVVVPTDIEFEELQRRIEMKIKLCGQEFETSALGLKYEDEDGDLITISSSEDVQMGFESRGPNYNCIHAINILLRTWSLDTLLNDIEMMELTSNEFYDTKEYIKDKVTIFRFLRECKFDFDQAHSRLLDTISWRIEHKIDQLTFKDSIEFFDQNGFVFFHGTDNSASHPLVFVQLRHFPKQLNKKKSLTEHIEPFACLIMEMARKLTWEMTCDRSNKGDSCALVSRMTVLVNVLKAPLIPIDSELIKTMSIILDERFPGFVNKINVLNFGWMYQGVWSLLKHLLSEDAKESISFTTIKELQPIISEDRILTDMGGTHDYVWNIETDQVLQKYGCGHQKRRYEAELLPNTLPLSLEEENTRSRTSFVTSDSDEEEFFDANDVLQPLPSIPPSVLRDSPLLIAPILTDDKSALSSVKPQNSTTTLTSSATLPSICLHNTNSFYGNLTSWAGLRMGVNFLTSFIDTKQHNSPYKSFDGLQAFKNPDSSSVIVVQPADALTTVAASSTQKRGKVVNHSTTFANNGQYLQHMHLFFKRLTHQLLQLTFGPNRGIVYWIVLYIFLRVPVETWSCLLLQFTDKRFYAGRELTIGVEFGTRFITMKDGKQIKLQIWDTAGQESFRSITQSYYRGAAGALLGMVFCINLVYECVGLIKHISEQVYDISRRETFEHVSTWLADVRKHANPHTTIVLVGNKCDLEGRQRQVTREEGEKFARDNDIPLFIETSAKSAENVEEVFAQTAEDVYEKIKSGVFSPNEACIY</sequence>
<feature type="compositionally biased region" description="Polar residues" evidence="1">
    <location>
        <begin position="488"/>
        <end position="507"/>
    </location>
</feature>
<dbReference type="SUPFAM" id="SSF50729">
    <property type="entry name" value="PH domain-like"/>
    <property type="match status" value="1"/>
</dbReference>
<dbReference type="Gene3D" id="3.40.525.10">
    <property type="entry name" value="CRAL-TRIO lipid binding domain"/>
    <property type="match status" value="1"/>
</dbReference>
<feature type="region of interest" description="Disordered" evidence="1">
    <location>
        <begin position="369"/>
        <end position="548"/>
    </location>
</feature>
<dbReference type="OrthoDB" id="1594986at2759"/>
<reference evidence="5 6" key="1">
    <citation type="submission" date="2014-09" db="EMBL/GenBank/DDBJ databases">
        <authorList>
            <person name="Ellenberger Sabrina"/>
        </authorList>
    </citation>
    <scope>NUCLEOTIDE SEQUENCE [LARGE SCALE GENOMIC DNA]</scope>
    <source>
        <strain evidence="5 6">CBS 412.66</strain>
    </source>
</reference>
<dbReference type="Gene3D" id="3.40.50.300">
    <property type="entry name" value="P-loop containing nucleotide triphosphate hydrolases"/>
    <property type="match status" value="1"/>
</dbReference>
<protein>
    <recommendedName>
        <fullName evidence="7">DH domain-containing protein</fullName>
    </recommendedName>
</protein>
<dbReference type="PROSITE" id="PS51421">
    <property type="entry name" value="RAS"/>
    <property type="match status" value="1"/>
</dbReference>
<proteinExistence type="predicted"/>
<dbReference type="GO" id="GO:0003924">
    <property type="term" value="F:GTPase activity"/>
    <property type="evidence" value="ECO:0007669"/>
    <property type="project" value="InterPro"/>
</dbReference>
<dbReference type="PROSITE" id="PS50191">
    <property type="entry name" value="CRAL_TRIO"/>
    <property type="match status" value="1"/>
</dbReference>
<dbReference type="PROSITE" id="PS00741">
    <property type="entry name" value="DH_1"/>
    <property type="match status" value="1"/>
</dbReference>
<dbReference type="GO" id="GO:0035556">
    <property type="term" value="P:intracellular signal transduction"/>
    <property type="evidence" value="ECO:0007669"/>
    <property type="project" value="InterPro"/>
</dbReference>
<dbReference type="GO" id="GO:0005525">
    <property type="term" value="F:GTP binding"/>
    <property type="evidence" value="ECO:0007669"/>
    <property type="project" value="InterPro"/>
</dbReference>
<feature type="compositionally biased region" description="Low complexity" evidence="1">
    <location>
        <begin position="442"/>
        <end position="463"/>
    </location>
</feature>
<dbReference type="PANTHER" id="PTHR47339">
    <property type="entry name" value="CELL DIVISION CONTROL PROTEIN 24"/>
    <property type="match status" value="1"/>
</dbReference>
<dbReference type="SMART" id="SM00233">
    <property type="entry name" value="PH"/>
    <property type="match status" value="1"/>
</dbReference>
<dbReference type="SMART" id="SM00325">
    <property type="entry name" value="RhoGEF"/>
    <property type="match status" value="1"/>
</dbReference>
<feature type="domain" description="CRAL-TRIO" evidence="3">
    <location>
        <begin position="717"/>
        <end position="891"/>
    </location>
</feature>
<dbReference type="Pfam" id="PF00621">
    <property type="entry name" value="RhoGEF"/>
    <property type="match status" value="1"/>
</dbReference>
<dbReference type="SUPFAM" id="SSF52087">
    <property type="entry name" value="CRAL/TRIO domain"/>
    <property type="match status" value="1"/>
</dbReference>
<dbReference type="PANTHER" id="PTHR47339:SF1">
    <property type="entry name" value="CELL DIVISION CONTROL PROTEIN 24"/>
    <property type="match status" value="1"/>
</dbReference>
<accession>A0A0B7N7B5</accession>
<dbReference type="SUPFAM" id="SSF48065">
    <property type="entry name" value="DBL homology domain (DH-domain)"/>
    <property type="match status" value="1"/>
</dbReference>
<dbReference type="GO" id="GO:0005634">
    <property type="term" value="C:nucleus"/>
    <property type="evidence" value="ECO:0007669"/>
    <property type="project" value="TreeGrafter"/>
</dbReference>
<dbReference type="SUPFAM" id="SSF54277">
    <property type="entry name" value="CAD &amp; PB1 domains"/>
    <property type="match status" value="1"/>
</dbReference>
<dbReference type="InterPro" id="IPR035899">
    <property type="entry name" value="DBL_dom_sf"/>
</dbReference>
<dbReference type="PROSITE" id="PS51745">
    <property type="entry name" value="PB1"/>
    <property type="match status" value="1"/>
</dbReference>
<dbReference type="Gene3D" id="1.20.900.10">
    <property type="entry name" value="Dbl homology (DH) domain"/>
    <property type="match status" value="1"/>
</dbReference>
<dbReference type="CDD" id="cd00170">
    <property type="entry name" value="SEC14"/>
    <property type="match status" value="1"/>
</dbReference>